<evidence type="ECO:0000256" key="3">
    <source>
        <dbReference type="ARBA" id="ARBA00022840"/>
    </source>
</evidence>
<dbReference type="GO" id="GO:0005524">
    <property type="term" value="F:ATP binding"/>
    <property type="evidence" value="ECO:0007669"/>
    <property type="project" value="UniProtKB-KW"/>
</dbReference>
<dbReference type="PANTHER" id="PTHR12835:SF5">
    <property type="entry name" value="BIOTIN--PROTEIN LIGASE"/>
    <property type="match status" value="1"/>
</dbReference>
<accession>A8ZT37</accession>
<dbReference type="SUPFAM" id="SSF55681">
    <property type="entry name" value="Class II aaRS and biotin synthetases"/>
    <property type="match status" value="1"/>
</dbReference>
<keyword evidence="1 8" id="KW-0436">Ligase</keyword>
<reference evidence="8 9" key="1">
    <citation type="submission" date="2007-10" db="EMBL/GenBank/DDBJ databases">
        <title>Complete sequence of Desulfococcus oleovorans Hxd3.</title>
        <authorList>
            <consortium name="US DOE Joint Genome Institute"/>
            <person name="Copeland A."/>
            <person name="Lucas S."/>
            <person name="Lapidus A."/>
            <person name="Barry K."/>
            <person name="Glavina del Rio T."/>
            <person name="Dalin E."/>
            <person name="Tice H."/>
            <person name="Pitluck S."/>
            <person name="Kiss H."/>
            <person name="Brettin T."/>
            <person name="Bruce D."/>
            <person name="Detter J.C."/>
            <person name="Han C."/>
            <person name="Schmutz J."/>
            <person name="Larimer F."/>
            <person name="Land M."/>
            <person name="Hauser L."/>
            <person name="Kyrpides N."/>
            <person name="Kim E."/>
            <person name="Wawrik B."/>
            <person name="Richardson P."/>
        </authorList>
    </citation>
    <scope>NUCLEOTIDE SEQUENCE [LARGE SCALE GENOMIC DNA]</scope>
    <source>
        <strain evidence="9">DSM 6200 / JCM 39069 / Hxd3</strain>
    </source>
</reference>
<evidence type="ECO:0000313" key="9">
    <source>
        <dbReference type="Proteomes" id="UP000008561"/>
    </source>
</evidence>
<evidence type="ECO:0000256" key="5">
    <source>
        <dbReference type="ARBA" id="ARBA00024227"/>
    </source>
</evidence>
<dbReference type="Gene3D" id="2.30.30.100">
    <property type="match status" value="1"/>
</dbReference>
<evidence type="ECO:0000259" key="7">
    <source>
        <dbReference type="PROSITE" id="PS51733"/>
    </source>
</evidence>
<evidence type="ECO:0000313" key="8">
    <source>
        <dbReference type="EMBL" id="ABW66201.1"/>
    </source>
</evidence>
<dbReference type="Proteomes" id="UP000008561">
    <property type="component" value="Chromosome"/>
</dbReference>
<protein>
    <recommendedName>
        <fullName evidence="5">biotin--[biotin carboxyl-carrier protein] ligase</fullName>
        <ecNumber evidence="5">6.3.4.15</ecNumber>
    </recommendedName>
</protein>
<comment type="catalytic activity">
    <reaction evidence="6">
        <text>biotin + L-lysyl-[protein] + ATP = N(6)-biotinyl-L-lysyl-[protein] + AMP + diphosphate + H(+)</text>
        <dbReference type="Rhea" id="RHEA:11756"/>
        <dbReference type="Rhea" id="RHEA-COMP:9752"/>
        <dbReference type="Rhea" id="RHEA-COMP:10505"/>
        <dbReference type="ChEBI" id="CHEBI:15378"/>
        <dbReference type="ChEBI" id="CHEBI:29969"/>
        <dbReference type="ChEBI" id="CHEBI:30616"/>
        <dbReference type="ChEBI" id="CHEBI:33019"/>
        <dbReference type="ChEBI" id="CHEBI:57586"/>
        <dbReference type="ChEBI" id="CHEBI:83144"/>
        <dbReference type="ChEBI" id="CHEBI:456215"/>
        <dbReference type="EC" id="6.3.4.15"/>
    </reaction>
</comment>
<evidence type="ECO:0000256" key="6">
    <source>
        <dbReference type="ARBA" id="ARBA00047846"/>
    </source>
</evidence>
<dbReference type="eggNOG" id="COG0340">
    <property type="taxonomic scope" value="Bacteria"/>
</dbReference>
<dbReference type="KEGG" id="dol:Dole_0391"/>
<gene>
    <name evidence="8" type="ordered locus">Dole_0391</name>
</gene>
<evidence type="ECO:0000256" key="4">
    <source>
        <dbReference type="ARBA" id="ARBA00023267"/>
    </source>
</evidence>
<dbReference type="InterPro" id="IPR008988">
    <property type="entry name" value="Transcriptional_repressor_C"/>
</dbReference>
<dbReference type="Pfam" id="PF03099">
    <property type="entry name" value="BPL_LplA_LipB"/>
    <property type="match status" value="1"/>
</dbReference>
<keyword evidence="2" id="KW-0547">Nucleotide-binding</keyword>
<dbReference type="HOGENOM" id="CLU_051096_3_1_7"/>
<dbReference type="AlphaFoldDB" id="A8ZT37"/>
<dbReference type="PROSITE" id="PS51733">
    <property type="entry name" value="BPL_LPL_CATALYTIC"/>
    <property type="match status" value="1"/>
</dbReference>
<dbReference type="InterPro" id="IPR004143">
    <property type="entry name" value="BPL_LPL_catalytic"/>
</dbReference>
<dbReference type="CDD" id="cd16442">
    <property type="entry name" value="BPL"/>
    <property type="match status" value="1"/>
</dbReference>
<dbReference type="Gene3D" id="3.30.930.10">
    <property type="entry name" value="Bira Bifunctional Protein, Domain 2"/>
    <property type="match status" value="1"/>
</dbReference>
<dbReference type="SUPFAM" id="SSF50037">
    <property type="entry name" value="C-terminal domain of transcriptional repressors"/>
    <property type="match status" value="1"/>
</dbReference>
<proteinExistence type="predicted"/>
<dbReference type="GO" id="GO:0004077">
    <property type="term" value="F:biotin--[biotin carboxyl-carrier protein] ligase activity"/>
    <property type="evidence" value="ECO:0007669"/>
    <property type="project" value="UniProtKB-EC"/>
</dbReference>
<keyword evidence="4" id="KW-0092">Biotin</keyword>
<keyword evidence="9" id="KW-1185">Reference proteome</keyword>
<dbReference type="GO" id="GO:0005737">
    <property type="term" value="C:cytoplasm"/>
    <property type="evidence" value="ECO:0007669"/>
    <property type="project" value="TreeGrafter"/>
</dbReference>
<sequence length="240" mass="25894">MKIQQATLHHLATTESTMDVARNLALQGCPHFTVVVADTQTGGRGRMDRTWHSDPGGLYMTLVLKPDMPAADGLKLTFLASLTLAQTVRRCCDIDAGVKWPNDILVKEKKLAGLLSEMQATGSRIDFVNIGIGINVNNDPARFEPGATSIKAATGATFSREGLLDEFLGALKTGLQNTSLPSVIQQWKTLAVSLGRPVTVVTPRETVTGIAEDVNESGALLVRMSDGDLREICYGDCFHR</sequence>
<organism evidence="8 9">
    <name type="scientific">Desulfosudis oleivorans (strain DSM 6200 / JCM 39069 / Hxd3)</name>
    <name type="common">Desulfococcus oleovorans</name>
    <dbReference type="NCBI Taxonomy" id="96561"/>
    <lineage>
        <taxon>Bacteria</taxon>
        <taxon>Pseudomonadati</taxon>
        <taxon>Thermodesulfobacteriota</taxon>
        <taxon>Desulfobacteria</taxon>
        <taxon>Desulfobacterales</taxon>
        <taxon>Desulfosudaceae</taxon>
        <taxon>Desulfosudis</taxon>
    </lineage>
</organism>
<dbReference type="OrthoDB" id="9807064at2"/>
<dbReference type="NCBIfam" id="TIGR00121">
    <property type="entry name" value="birA_ligase"/>
    <property type="match status" value="1"/>
</dbReference>
<feature type="domain" description="BPL/LPL catalytic" evidence="7">
    <location>
        <begin position="1"/>
        <end position="179"/>
    </location>
</feature>
<dbReference type="InterPro" id="IPR003142">
    <property type="entry name" value="BPL_C"/>
</dbReference>
<dbReference type="EMBL" id="CP000859">
    <property type="protein sequence ID" value="ABW66201.1"/>
    <property type="molecule type" value="Genomic_DNA"/>
</dbReference>
<evidence type="ECO:0000256" key="1">
    <source>
        <dbReference type="ARBA" id="ARBA00022598"/>
    </source>
</evidence>
<dbReference type="RefSeq" id="WP_012173820.1">
    <property type="nucleotide sequence ID" value="NC_009943.1"/>
</dbReference>
<evidence type="ECO:0000256" key="2">
    <source>
        <dbReference type="ARBA" id="ARBA00022741"/>
    </source>
</evidence>
<dbReference type="InterPro" id="IPR004408">
    <property type="entry name" value="Biotin_CoA_COase_ligase"/>
</dbReference>
<dbReference type="PANTHER" id="PTHR12835">
    <property type="entry name" value="BIOTIN PROTEIN LIGASE"/>
    <property type="match status" value="1"/>
</dbReference>
<keyword evidence="3" id="KW-0067">ATP-binding</keyword>
<name>A8ZT37_DESOH</name>
<dbReference type="EC" id="6.3.4.15" evidence="5"/>
<dbReference type="STRING" id="96561.Dole_0391"/>
<dbReference type="InterPro" id="IPR045864">
    <property type="entry name" value="aa-tRNA-synth_II/BPL/LPL"/>
</dbReference>
<dbReference type="Pfam" id="PF02237">
    <property type="entry name" value="BPL_C"/>
    <property type="match status" value="1"/>
</dbReference>